<evidence type="ECO:0000313" key="7">
    <source>
        <dbReference type="EMBL" id="BDR57354.1"/>
    </source>
</evidence>
<dbReference type="AlphaFoldDB" id="A0AAU9D0Z4"/>
<dbReference type="InterPro" id="IPR024688">
    <property type="entry name" value="Mac_dom"/>
</dbReference>
<dbReference type="Gene3D" id="2.160.10.10">
    <property type="entry name" value="Hexapeptide repeat proteins"/>
    <property type="match status" value="1"/>
</dbReference>
<dbReference type="InterPro" id="IPR001451">
    <property type="entry name" value="Hexapep"/>
</dbReference>
<dbReference type="PANTHER" id="PTHR43017:SF1">
    <property type="entry name" value="ACETYLTRANSFERASE YJL218W-RELATED"/>
    <property type="match status" value="1"/>
</dbReference>
<dbReference type="SMART" id="SM01266">
    <property type="entry name" value="Mac"/>
    <property type="match status" value="1"/>
</dbReference>
<name>A0AAU9D0Z4_9LACO</name>
<evidence type="ECO:0000256" key="4">
    <source>
        <dbReference type="ARBA" id="ARBA00023315"/>
    </source>
</evidence>
<reference evidence="7 8" key="1">
    <citation type="journal article" date="2023" name="Microbiol. Spectr.">
        <title>Symbiosis of Carpenter Bees with Uncharacterized Lactic Acid Bacteria Showing NAD Auxotrophy.</title>
        <authorList>
            <person name="Kawasaki S."/>
            <person name="Ozawa K."/>
            <person name="Mori T."/>
            <person name="Yamamoto A."/>
            <person name="Ito M."/>
            <person name="Ohkuma M."/>
            <person name="Sakamoto M."/>
            <person name="Matsutani M."/>
        </authorList>
    </citation>
    <scope>NUCLEOTIDE SEQUENCE [LARGE SCALE GENOMIC DNA]</scope>
    <source>
        <strain evidence="7 8">KimC2</strain>
    </source>
</reference>
<dbReference type="Proteomes" id="UP001321804">
    <property type="component" value="Chromosome"/>
</dbReference>
<evidence type="ECO:0000256" key="3">
    <source>
        <dbReference type="ARBA" id="ARBA00022737"/>
    </source>
</evidence>
<dbReference type="InterPro" id="IPR011004">
    <property type="entry name" value="Trimer_LpxA-like_sf"/>
</dbReference>
<proteinExistence type="inferred from homology"/>
<protein>
    <recommendedName>
        <fullName evidence="5">Acetyltransferase</fullName>
        <ecNumber evidence="5">2.3.1.-</ecNumber>
    </recommendedName>
</protein>
<dbReference type="CDD" id="cd03357">
    <property type="entry name" value="LbH_MAT_GAT"/>
    <property type="match status" value="1"/>
</dbReference>
<dbReference type="EMBL" id="AP026801">
    <property type="protein sequence ID" value="BDR57354.1"/>
    <property type="molecule type" value="Genomic_DNA"/>
</dbReference>
<accession>A0AAU9D0Z4</accession>
<dbReference type="PANTHER" id="PTHR43017">
    <property type="entry name" value="GALACTOSIDE O-ACETYLTRANSFERASE"/>
    <property type="match status" value="1"/>
</dbReference>
<comment type="similarity">
    <text evidence="1 5">Belongs to the transferase hexapeptide repeat family.</text>
</comment>
<evidence type="ECO:0000259" key="6">
    <source>
        <dbReference type="SMART" id="SM01266"/>
    </source>
</evidence>
<evidence type="ECO:0000313" key="8">
    <source>
        <dbReference type="Proteomes" id="UP001321804"/>
    </source>
</evidence>
<dbReference type="Pfam" id="PF00132">
    <property type="entry name" value="Hexapep"/>
    <property type="match status" value="1"/>
</dbReference>
<dbReference type="EC" id="2.3.1.-" evidence="5"/>
<keyword evidence="8" id="KW-1185">Reference proteome</keyword>
<dbReference type="Pfam" id="PF14602">
    <property type="entry name" value="Hexapep_2"/>
    <property type="match status" value="1"/>
</dbReference>
<keyword evidence="3" id="KW-0677">Repeat</keyword>
<sequence>MGKELENMLNGKLYRAGIDPIACERSDRAKVLTRQFNESTEFDREFQTQLLQKLFKSYGEHAYIRPPFHTDYGAHTTIGANFYANYDCIFLDIAPITIGDNVLLGPRVGLYTAGHPLDAAIRSEGLEYGYPITIGNDVWIGGNTVVNPGVAIGNNVVIGSGSVVTKNIPDNVIAVGNPCHVLRPITEDDRAYWQAQKDLYEAENESQD</sequence>
<feature type="domain" description="Maltose/galactoside acetyltransferase" evidence="6">
    <location>
        <begin position="5"/>
        <end position="60"/>
    </location>
</feature>
<dbReference type="SUPFAM" id="SSF51161">
    <property type="entry name" value="Trimeric LpxA-like enzymes"/>
    <property type="match status" value="1"/>
</dbReference>
<evidence type="ECO:0000256" key="2">
    <source>
        <dbReference type="ARBA" id="ARBA00022679"/>
    </source>
</evidence>
<organism evidence="7 8">
    <name type="scientific">Xylocopilactobacillus apis</name>
    <dbReference type="NCBI Taxonomy" id="2932183"/>
    <lineage>
        <taxon>Bacteria</taxon>
        <taxon>Bacillati</taxon>
        <taxon>Bacillota</taxon>
        <taxon>Bacilli</taxon>
        <taxon>Lactobacillales</taxon>
        <taxon>Lactobacillaceae</taxon>
        <taxon>Xylocopilactobacillus</taxon>
    </lineage>
</organism>
<dbReference type="GO" id="GO:0008870">
    <property type="term" value="F:galactoside O-acetyltransferase activity"/>
    <property type="evidence" value="ECO:0007669"/>
    <property type="project" value="TreeGrafter"/>
</dbReference>
<dbReference type="Pfam" id="PF12464">
    <property type="entry name" value="Mac"/>
    <property type="match status" value="1"/>
</dbReference>
<dbReference type="FunFam" id="2.160.10.10:FF:000008">
    <property type="entry name" value="Maltose O-acetyltransferase"/>
    <property type="match status" value="1"/>
</dbReference>
<dbReference type="PROSITE" id="PS00101">
    <property type="entry name" value="HEXAPEP_TRANSFERASES"/>
    <property type="match status" value="1"/>
</dbReference>
<keyword evidence="2 5" id="KW-0808">Transferase</keyword>
<evidence type="ECO:0000256" key="5">
    <source>
        <dbReference type="RuleBase" id="RU367021"/>
    </source>
</evidence>
<keyword evidence="4 5" id="KW-0012">Acyltransferase</keyword>
<dbReference type="KEGG" id="xak:KIMC2_19160"/>
<evidence type="ECO:0000256" key="1">
    <source>
        <dbReference type="ARBA" id="ARBA00007274"/>
    </source>
</evidence>
<dbReference type="InterPro" id="IPR018357">
    <property type="entry name" value="Hexapep_transf_CS"/>
</dbReference>
<gene>
    <name evidence="7" type="primary">thgA3</name>
    <name evidence="7" type="ORF">KIMC2_19160</name>
</gene>
<dbReference type="InterPro" id="IPR039369">
    <property type="entry name" value="LacA-like"/>
</dbReference>